<dbReference type="Pfam" id="PF20789">
    <property type="entry name" value="4HBT_3C"/>
    <property type="match status" value="1"/>
</dbReference>
<name>A0A0R0BXD0_9GAMM</name>
<dbReference type="Pfam" id="PF13622">
    <property type="entry name" value="4HBT_3"/>
    <property type="match status" value="1"/>
</dbReference>
<evidence type="ECO:0000313" key="4">
    <source>
        <dbReference type="Proteomes" id="UP000051254"/>
    </source>
</evidence>
<dbReference type="InterPro" id="IPR042171">
    <property type="entry name" value="Acyl-CoA_hotdog"/>
</dbReference>
<dbReference type="InterPro" id="IPR029069">
    <property type="entry name" value="HotDog_dom_sf"/>
</dbReference>
<comment type="caution">
    <text evidence="3">The sequence shown here is derived from an EMBL/GenBank/DDBJ whole genome shotgun (WGS) entry which is preliminary data.</text>
</comment>
<dbReference type="Proteomes" id="UP000051254">
    <property type="component" value="Unassembled WGS sequence"/>
</dbReference>
<dbReference type="AlphaFoldDB" id="A0A0R0BXD0"/>
<sequence length="260" mass="27247">MAGLRQLLAGFDPDAGLSLPDDWCQGRTAYGGLTAATALLAALRVLPAGQGTLRSAQLAFVGPADGRLRYSASTLRSGKSVSSIGVDVAGDSGMAARALFVFGQERSSTIAHDFSPPPPASSHDRYPMVDLAAMPFAPAFIRHFQLRPAAGAMPLSGADTPEMVMWLAHADAAGVDPAVALLAVADALPPAAFTAYTRPAPISTITWSLDLLGPLQPTQWYLLRSASVHAADGYSVQSMQVWDECGRLLLRGRQCVAVFA</sequence>
<dbReference type="InterPro" id="IPR049449">
    <property type="entry name" value="TesB_ACOT8-like_N"/>
</dbReference>
<dbReference type="RefSeq" id="WP_057665655.1">
    <property type="nucleotide sequence ID" value="NZ_LDJH01000012.1"/>
</dbReference>
<protein>
    <submittedName>
        <fullName evidence="3">Acyl-CoA thioesterase</fullName>
    </submittedName>
</protein>
<dbReference type="Gene3D" id="2.40.160.210">
    <property type="entry name" value="Acyl-CoA thioesterase, double hotdog domain"/>
    <property type="match status" value="1"/>
</dbReference>
<gene>
    <name evidence="3" type="ORF">ABB25_07945</name>
</gene>
<accession>A0A0R0BXD0</accession>
<dbReference type="OrthoDB" id="7059210at2"/>
<dbReference type="InterPro" id="IPR049450">
    <property type="entry name" value="ACOT8-like_C"/>
</dbReference>
<dbReference type="SUPFAM" id="SSF54637">
    <property type="entry name" value="Thioesterase/thiol ester dehydrase-isomerase"/>
    <property type="match status" value="2"/>
</dbReference>
<evidence type="ECO:0000259" key="1">
    <source>
        <dbReference type="Pfam" id="PF13622"/>
    </source>
</evidence>
<feature type="domain" description="Acyl-CoA thioesterase-like C-terminal" evidence="2">
    <location>
        <begin position="132"/>
        <end position="258"/>
    </location>
</feature>
<reference evidence="3 4" key="1">
    <citation type="submission" date="2015-05" db="EMBL/GenBank/DDBJ databases">
        <title>Genome sequencing and analysis of members of genus Stenotrophomonas.</title>
        <authorList>
            <person name="Patil P.P."/>
            <person name="Midha S."/>
            <person name="Patil P.B."/>
        </authorList>
    </citation>
    <scope>NUCLEOTIDE SEQUENCE [LARGE SCALE GENOMIC DNA]</scope>
    <source>
        <strain evidence="3 4">DSM 17805</strain>
    </source>
</reference>
<dbReference type="EMBL" id="LDJH01000012">
    <property type="protein sequence ID" value="KRG58206.1"/>
    <property type="molecule type" value="Genomic_DNA"/>
</dbReference>
<organism evidence="3 4">
    <name type="scientific">Stenotrophomonas koreensis</name>
    <dbReference type="NCBI Taxonomy" id="266128"/>
    <lineage>
        <taxon>Bacteria</taxon>
        <taxon>Pseudomonadati</taxon>
        <taxon>Pseudomonadota</taxon>
        <taxon>Gammaproteobacteria</taxon>
        <taxon>Lysobacterales</taxon>
        <taxon>Lysobacteraceae</taxon>
        <taxon>Stenotrophomonas</taxon>
    </lineage>
</organism>
<evidence type="ECO:0000313" key="3">
    <source>
        <dbReference type="EMBL" id="KRG58206.1"/>
    </source>
</evidence>
<feature type="domain" description="Acyl-CoA thioesterase-like N-terminal HotDog" evidence="1">
    <location>
        <begin position="19"/>
        <end position="103"/>
    </location>
</feature>
<evidence type="ECO:0000259" key="2">
    <source>
        <dbReference type="Pfam" id="PF20789"/>
    </source>
</evidence>
<dbReference type="STRING" id="266128.ABB25_07945"/>
<dbReference type="PATRIC" id="fig|266128.3.peg.459"/>
<keyword evidence="4" id="KW-1185">Reference proteome</keyword>
<proteinExistence type="predicted"/>